<evidence type="ECO:0000256" key="1">
    <source>
        <dbReference type="SAM" id="MobiDB-lite"/>
    </source>
</evidence>
<gene>
    <name evidence="3" type="ORF">BDV41DRAFT_578450</name>
</gene>
<feature type="domain" description="DUF6606" evidence="2">
    <location>
        <begin position="12"/>
        <end position="167"/>
    </location>
</feature>
<reference evidence="4" key="1">
    <citation type="submission" date="2019-04" db="EMBL/GenBank/DDBJ databases">
        <title>Friends and foes A comparative genomics studyof 23 Aspergillus species from section Flavi.</title>
        <authorList>
            <consortium name="DOE Joint Genome Institute"/>
            <person name="Kjaerbolling I."/>
            <person name="Vesth T."/>
            <person name="Frisvad J.C."/>
            <person name="Nybo J.L."/>
            <person name="Theobald S."/>
            <person name="Kildgaard S."/>
            <person name="Isbrandt T."/>
            <person name="Kuo A."/>
            <person name="Sato A."/>
            <person name="Lyhne E.K."/>
            <person name="Kogle M.E."/>
            <person name="Wiebenga A."/>
            <person name="Kun R.S."/>
            <person name="Lubbers R.J."/>
            <person name="Makela M.R."/>
            <person name="Barry K."/>
            <person name="Chovatia M."/>
            <person name="Clum A."/>
            <person name="Daum C."/>
            <person name="Haridas S."/>
            <person name="He G."/>
            <person name="LaButti K."/>
            <person name="Lipzen A."/>
            <person name="Mondo S."/>
            <person name="Riley R."/>
            <person name="Salamov A."/>
            <person name="Simmons B.A."/>
            <person name="Magnuson J.K."/>
            <person name="Henrissat B."/>
            <person name="Mortensen U.H."/>
            <person name="Larsen T.O."/>
            <person name="Devries R.P."/>
            <person name="Grigoriev I.V."/>
            <person name="Machida M."/>
            <person name="Baker S.E."/>
            <person name="Andersen M.R."/>
        </authorList>
    </citation>
    <scope>NUCLEOTIDE SEQUENCE [LARGE SCALE GENOMIC DNA]</scope>
    <source>
        <strain evidence="4">CBS 130015</strain>
    </source>
</reference>
<dbReference type="EMBL" id="ML738341">
    <property type="protein sequence ID" value="KAE8311556.1"/>
    <property type="molecule type" value="Genomic_DNA"/>
</dbReference>
<name>A0A5N6VTP2_9EURO</name>
<proteinExistence type="predicted"/>
<feature type="region of interest" description="Disordered" evidence="1">
    <location>
        <begin position="462"/>
        <end position="482"/>
    </location>
</feature>
<organism evidence="3 4">
    <name type="scientific">Aspergillus transmontanensis</name>
    <dbReference type="NCBI Taxonomy" id="1034304"/>
    <lineage>
        <taxon>Eukaryota</taxon>
        <taxon>Fungi</taxon>
        <taxon>Dikarya</taxon>
        <taxon>Ascomycota</taxon>
        <taxon>Pezizomycotina</taxon>
        <taxon>Eurotiomycetes</taxon>
        <taxon>Eurotiomycetidae</taxon>
        <taxon>Eurotiales</taxon>
        <taxon>Aspergillaceae</taxon>
        <taxon>Aspergillus</taxon>
        <taxon>Aspergillus subgen. Circumdati</taxon>
    </lineage>
</organism>
<evidence type="ECO:0000313" key="4">
    <source>
        <dbReference type="Proteomes" id="UP000325433"/>
    </source>
</evidence>
<keyword evidence="4" id="KW-1185">Reference proteome</keyword>
<dbReference type="AlphaFoldDB" id="A0A5N6VTP2"/>
<evidence type="ECO:0000259" key="2">
    <source>
        <dbReference type="Pfam" id="PF20255"/>
    </source>
</evidence>
<dbReference type="Pfam" id="PF20255">
    <property type="entry name" value="DUF6606"/>
    <property type="match status" value="1"/>
</dbReference>
<sequence length="482" mass="54548">MAVHRNILPLTFSHIVLPPKLPGKRETEAQVLEVQNDLLSRVIDAVGQLKEISDAKAVVAWESIEKTLRTLGEVSTEGWVNEASLLGALEELQPGNAIILHVALQNACILIRYPPDEDENIIFETFETSATAESTLAAKGALEWDFPGSAVPLPLEIEQEREIQRPLIMDAHYYSGLHDSIRNFVITGRLKGNEGYMEAAAVLELTGLGRKHGIDASMLLRSLYVSTEFTRTVVTNKQARSIDNFLRPVNWLLLNSQRKVGLVIIPEEAEEVIPIIRTMQSSAVHLIIYAAPFTKRMLQFDCLDYYSLPSLPKGWSPPSWLPFELGILAGRLYFHFSDYEFLLEQLRLDSEKAITNVNPAGARTPAACDDSFVRSQLNFLQDWLTLRRQGQDISHTLMGYVCQGSRLRPDHPFFLARKAVEEIEDTDRRLFYTTNYRNSDELEEYYDSDDDDDDDVVAEDVDMIEGEEDDVSDVDVDMHEED</sequence>
<evidence type="ECO:0000313" key="3">
    <source>
        <dbReference type="EMBL" id="KAE8311556.1"/>
    </source>
</evidence>
<dbReference type="InterPro" id="IPR046541">
    <property type="entry name" value="DUF6606"/>
</dbReference>
<dbReference type="Proteomes" id="UP000325433">
    <property type="component" value="Unassembled WGS sequence"/>
</dbReference>
<protein>
    <recommendedName>
        <fullName evidence="2">DUF6606 domain-containing protein</fullName>
    </recommendedName>
</protein>
<accession>A0A5N6VTP2</accession>